<feature type="compositionally biased region" description="Basic and acidic residues" evidence="4">
    <location>
        <begin position="229"/>
        <end position="242"/>
    </location>
</feature>
<evidence type="ECO:0000256" key="2">
    <source>
        <dbReference type="ARBA" id="ARBA00022737"/>
    </source>
</evidence>
<dbReference type="InterPro" id="IPR011047">
    <property type="entry name" value="Quinoprotein_ADH-like_sf"/>
</dbReference>
<evidence type="ECO:0000313" key="6">
    <source>
        <dbReference type="EMBL" id="KAK2077751.1"/>
    </source>
</evidence>
<dbReference type="Pfam" id="PF12894">
    <property type="entry name" value="ANAPC4_WD40"/>
    <property type="match status" value="1"/>
</dbReference>
<dbReference type="EMBL" id="JASFZW010000006">
    <property type="protein sequence ID" value="KAK2077751.1"/>
    <property type="molecule type" value="Genomic_DNA"/>
</dbReference>
<feature type="repeat" description="WD" evidence="3">
    <location>
        <begin position="136"/>
        <end position="170"/>
    </location>
</feature>
<protein>
    <recommendedName>
        <fullName evidence="5">Anaphase-promoting complex subunit 4-like WD40 domain-containing protein</fullName>
    </recommendedName>
</protein>
<reference evidence="6" key="1">
    <citation type="submission" date="2021-01" db="EMBL/GenBank/DDBJ databases">
        <authorList>
            <person name="Eckstrom K.M.E."/>
        </authorList>
    </citation>
    <scope>NUCLEOTIDE SEQUENCE</scope>
    <source>
        <strain evidence="6">UVCC 0001</strain>
    </source>
</reference>
<feature type="repeat" description="WD" evidence="3">
    <location>
        <begin position="521"/>
        <end position="554"/>
    </location>
</feature>
<feature type="domain" description="Anaphase-promoting complex subunit 4-like WD40" evidence="5">
    <location>
        <begin position="310"/>
        <end position="363"/>
    </location>
</feature>
<feature type="compositionally biased region" description="Acidic residues" evidence="4">
    <location>
        <begin position="243"/>
        <end position="270"/>
    </location>
</feature>
<dbReference type="CDD" id="cd00200">
    <property type="entry name" value="WD40"/>
    <property type="match status" value="1"/>
</dbReference>
<evidence type="ECO:0000256" key="4">
    <source>
        <dbReference type="SAM" id="MobiDB-lite"/>
    </source>
</evidence>
<keyword evidence="1 3" id="KW-0853">WD repeat</keyword>
<keyword evidence="7" id="KW-1185">Reference proteome</keyword>
<feature type="repeat" description="WD" evidence="3">
    <location>
        <begin position="393"/>
        <end position="424"/>
    </location>
</feature>
<feature type="compositionally biased region" description="Low complexity" evidence="4">
    <location>
        <begin position="271"/>
        <end position="285"/>
    </location>
</feature>
<dbReference type="GO" id="GO:0034388">
    <property type="term" value="C:Pwp2p-containing subcomplex of 90S preribosome"/>
    <property type="evidence" value="ECO:0007669"/>
    <property type="project" value="TreeGrafter"/>
</dbReference>
<dbReference type="Gene3D" id="2.130.10.10">
    <property type="entry name" value="YVTN repeat-like/Quinoprotein amine dehydrogenase"/>
    <property type="match status" value="3"/>
</dbReference>
<feature type="compositionally biased region" description="Acidic residues" evidence="4">
    <location>
        <begin position="885"/>
        <end position="897"/>
    </location>
</feature>
<dbReference type="Pfam" id="PF00400">
    <property type="entry name" value="WD40"/>
    <property type="match status" value="7"/>
</dbReference>
<dbReference type="Proteomes" id="UP001255856">
    <property type="component" value="Unassembled WGS sequence"/>
</dbReference>
<dbReference type="InterPro" id="IPR027145">
    <property type="entry name" value="PWP2"/>
</dbReference>
<feature type="repeat" description="WD" evidence="3">
    <location>
        <begin position="435"/>
        <end position="476"/>
    </location>
</feature>
<feature type="region of interest" description="Disordered" evidence="4">
    <location>
        <begin position="228"/>
        <end position="297"/>
    </location>
</feature>
<dbReference type="PROSITE" id="PS50082">
    <property type="entry name" value="WD_REPEATS_2"/>
    <property type="match status" value="5"/>
</dbReference>
<feature type="repeat" description="WD" evidence="3">
    <location>
        <begin position="563"/>
        <end position="595"/>
    </location>
</feature>
<sequence>MSFKFANLLGAPYRGGTILMHGAELFSPVGNRVSVVDLAQSRSSTLPSENAAQIRTLSLSPDGRLLLSIDVDGRAMIYNWPRRVLLHHFSFKSTVRAAAWSPDGKYLAVGVGRLVQVWHRPELQKSVAPMRLARTFGQPQGDVVTLSWSPDGKCLAAGAEDLTVRVFHLRRQGAGRPPTLMGHRTPTVAIQFASEAQQRSAALLGQPTPHLWTLSQDGALFTWTYFPKAEGEQDTGRKRPREEEEEVEEGDSDEEDAEDVTSDEDDEDDAAAGSSTPQKTTTSTKPARKRKPAPFTGGRWSLTSKYYFNQRGAKLTAASFHPSGGLLAAGFSNGVFDLLQLPEAAVVHTLSMGQSPINSMAWNAAGDWVAAGSALLGQLLVWEWRAEVYALKQQGHAAEVASLAYSPDGALLATGGDDARVKVWTPSTGFCFVTFREHAAPVTGVAWLPTGAAVVSASLDGTVRAFDLVRYRCFRTLTAPEPAQFISLAVDPAGEIVCAGAQDGFQIYVWSLKTGRLLDVLAAHEGPVTALAFAPGAPLLASGSWDKTVRTWDVFAGKGGVETLAHSHDVLALAWRPDARQLAASTLDGTVTFWDPHEAEIQGTIAGRRDIAGGRVSTDRRTAANASGGRAFTSLAYSADGSLLVAGGGSRFVCVYDVEERVLLRRIATTNNTSLQGVRHQLNSKNMTEAGPLDQINDDSDDDIVLPSALRLQDDALPGTKKLPTARTRGVALAPTGREWAAATASGVVIYSADNNAAFDPTDLEEGVTPEAALRALRSGAHLRALLLALRLNDAPLTKHVLLSVPIAQVGPIVRLLPAAVAPATLRALGPLLGSEPHLELLLAWLRALCRRNIHTLDYLVGAGELQRREEGADASEESTQTGESSEEDDEEEDDDA</sequence>
<proteinExistence type="predicted"/>
<dbReference type="InterPro" id="IPR019775">
    <property type="entry name" value="WD40_repeat_CS"/>
</dbReference>
<gene>
    <name evidence="6" type="ORF">QBZ16_004598</name>
</gene>
<dbReference type="GO" id="GO:0000462">
    <property type="term" value="P:maturation of SSU-rRNA from tricistronic rRNA transcript (SSU-rRNA, 5.8S rRNA, LSU-rRNA)"/>
    <property type="evidence" value="ECO:0007669"/>
    <property type="project" value="TreeGrafter"/>
</dbReference>
<dbReference type="GO" id="GO:0000028">
    <property type="term" value="P:ribosomal small subunit assembly"/>
    <property type="evidence" value="ECO:0007669"/>
    <property type="project" value="TreeGrafter"/>
</dbReference>
<dbReference type="GO" id="GO:0032040">
    <property type="term" value="C:small-subunit processome"/>
    <property type="evidence" value="ECO:0007669"/>
    <property type="project" value="TreeGrafter"/>
</dbReference>
<dbReference type="PROSITE" id="PS50294">
    <property type="entry name" value="WD_REPEATS_REGION"/>
    <property type="match status" value="4"/>
</dbReference>
<evidence type="ECO:0000256" key="3">
    <source>
        <dbReference type="PROSITE-ProRule" id="PRU00221"/>
    </source>
</evidence>
<dbReference type="SMART" id="SM00320">
    <property type="entry name" value="WD40"/>
    <property type="match status" value="11"/>
</dbReference>
<dbReference type="InterPro" id="IPR015943">
    <property type="entry name" value="WD40/YVTN_repeat-like_dom_sf"/>
</dbReference>
<accession>A0AAD9IG33</accession>
<dbReference type="AlphaFoldDB" id="A0AAD9IG33"/>
<keyword evidence="2" id="KW-0677">Repeat</keyword>
<dbReference type="InterPro" id="IPR024977">
    <property type="entry name" value="Apc4-like_WD40_dom"/>
</dbReference>
<dbReference type="PANTHER" id="PTHR19858">
    <property type="entry name" value="WD40 REPEAT PROTEIN"/>
    <property type="match status" value="1"/>
</dbReference>
<dbReference type="PROSITE" id="PS00678">
    <property type="entry name" value="WD_REPEATS_1"/>
    <property type="match status" value="1"/>
</dbReference>
<feature type="region of interest" description="Disordered" evidence="4">
    <location>
        <begin position="868"/>
        <end position="897"/>
    </location>
</feature>
<dbReference type="PANTHER" id="PTHR19858:SF0">
    <property type="entry name" value="PERIODIC TRYPTOPHAN PROTEIN 2 HOMOLOG"/>
    <property type="match status" value="1"/>
</dbReference>
<name>A0AAD9IG33_PROWI</name>
<dbReference type="SUPFAM" id="SSF50998">
    <property type="entry name" value="Quinoprotein alcohol dehydrogenase-like"/>
    <property type="match status" value="2"/>
</dbReference>
<evidence type="ECO:0000256" key="1">
    <source>
        <dbReference type="ARBA" id="ARBA00022574"/>
    </source>
</evidence>
<dbReference type="InterPro" id="IPR001680">
    <property type="entry name" value="WD40_rpt"/>
</dbReference>
<evidence type="ECO:0000259" key="5">
    <source>
        <dbReference type="Pfam" id="PF12894"/>
    </source>
</evidence>
<comment type="caution">
    <text evidence="6">The sequence shown here is derived from an EMBL/GenBank/DDBJ whole genome shotgun (WGS) entry which is preliminary data.</text>
</comment>
<organism evidence="6 7">
    <name type="scientific">Prototheca wickerhamii</name>
    <dbReference type="NCBI Taxonomy" id="3111"/>
    <lineage>
        <taxon>Eukaryota</taxon>
        <taxon>Viridiplantae</taxon>
        <taxon>Chlorophyta</taxon>
        <taxon>core chlorophytes</taxon>
        <taxon>Trebouxiophyceae</taxon>
        <taxon>Chlorellales</taxon>
        <taxon>Chlorellaceae</taxon>
        <taxon>Prototheca</taxon>
    </lineage>
</organism>
<evidence type="ECO:0000313" key="7">
    <source>
        <dbReference type="Proteomes" id="UP001255856"/>
    </source>
</evidence>